<feature type="chain" id="PRO_5038428231" evidence="1">
    <location>
        <begin position="21"/>
        <end position="238"/>
    </location>
</feature>
<sequence length="238" mass="26616">MKYKACLACLMAAISSISCKEDTLEVYHGDNYVHFTPGTDGSVKAEYNFATGGTTAETEVSVPVEMRIWGYLPESDFICRMEADEEGTTALEGDFVLPGQAVFRKGLAVDTLWVTVRRRQELLATDYTLTVALTGADGHVAAPSGYLKAVISVKDRLTGTAPTWWNTTRALGDYSDMKFRVFNIYLGRYLDSLADYTTITFEEEVARFKAWWADQWASGNYRYYAEDGTTPLYETIPD</sequence>
<protein>
    <submittedName>
        <fullName evidence="2">DUF4843 domain-containing protein</fullName>
    </submittedName>
</protein>
<evidence type="ECO:0000256" key="1">
    <source>
        <dbReference type="SAM" id="SignalP"/>
    </source>
</evidence>
<evidence type="ECO:0000313" key="2">
    <source>
        <dbReference type="EMBL" id="MBO8449006.1"/>
    </source>
</evidence>
<accession>A0A9D9EM01</accession>
<reference evidence="2" key="2">
    <citation type="journal article" date="2021" name="PeerJ">
        <title>Extensive microbial diversity within the chicken gut microbiome revealed by metagenomics and culture.</title>
        <authorList>
            <person name="Gilroy R."/>
            <person name="Ravi A."/>
            <person name="Getino M."/>
            <person name="Pursley I."/>
            <person name="Horton D.L."/>
            <person name="Alikhan N.F."/>
            <person name="Baker D."/>
            <person name="Gharbi K."/>
            <person name="Hall N."/>
            <person name="Watson M."/>
            <person name="Adriaenssens E.M."/>
            <person name="Foster-Nyarko E."/>
            <person name="Jarju S."/>
            <person name="Secka A."/>
            <person name="Antonio M."/>
            <person name="Oren A."/>
            <person name="Chaudhuri R.R."/>
            <person name="La Ragione R."/>
            <person name="Hildebrand F."/>
            <person name="Pallen M.J."/>
        </authorList>
    </citation>
    <scope>NUCLEOTIDE SEQUENCE</scope>
    <source>
        <strain evidence="2">20514</strain>
    </source>
</reference>
<dbReference type="PROSITE" id="PS51257">
    <property type="entry name" value="PROKAR_LIPOPROTEIN"/>
    <property type="match status" value="1"/>
</dbReference>
<dbReference type="Proteomes" id="UP000810252">
    <property type="component" value="Unassembled WGS sequence"/>
</dbReference>
<gene>
    <name evidence="2" type="ORF">IAC29_07030</name>
</gene>
<dbReference type="Pfam" id="PF16132">
    <property type="entry name" value="DUF4843"/>
    <property type="match status" value="1"/>
</dbReference>
<keyword evidence="1" id="KW-0732">Signal</keyword>
<comment type="caution">
    <text evidence="2">The sequence shown here is derived from an EMBL/GenBank/DDBJ whole genome shotgun (WGS) entry which is preliminary data.</text>
</comment>
<evidence type="ECO:0000313" key="3">
    <source>
        <dbReference type="Proteomes" id="UP000810252"/>
    </source>
</evidence>
<dbReference type="EMBL" id="JADIMQ010000100">
    <property type="protein sequence ID" value="MBO8449006.1"/>
    <property type="molecule type" value="Genomic_DNA"/>
</dbReference>
<dbReference type="InterPro" id="IPR032299">
    <property type="entry name" value="DUF4843"/>
</dbReference>
<name>A0A9D9EM01_9BACT</name>
<organism evidence="2 3">
    <name type="scientific">Candidatus Cryptobacteroides merdigallinarum</name>
    <dbReference type="NCBI Taxonomy" id="2840770"/>
    <lineage>
        <taxon>Bacteria</taxon>
        <taxon>Pseudomonadati</taxon>
        <taxon>Bacteroidota</taxon>
        <taxon>Bacteroidia</taxon>
        <taxon>Bacteroidales</taxon>
        <taxon>Candidatus Cryptobacteroides</taxon>
    </lineage>
</organism>
<proteinExistence type="predicted"/>
<dbReference type="AlphaFoldDB" id="A0A9D9EM01"/>
<reference evidence="2" key="1">
    <citation type="submission" date="2020-10" db="EMBL/GenBank/DDBJ databases">
        <authorList>
            <person name="Gilroy R."/>
        </authorList>
    </citation>
    <scope>NUCLEOTIDE SEQUENCE</scope>
    <source>
        <strain evidence="2">20514</strain>
    </source>
</reference>
<feature type="signal peptide" evidence="1">
    <location>
        <begin position="1"/>
        <end position="20"/>
    </location>
</feature>